<feature type="transmembrane region" description="Helical" evidence="1">
    <location>
        <begin position="12"/>
        <end position="33"/>
    </location>
</feature>
<keyword evidence="1" id="KW-0472">Membrane</keyword>
<evidence type="ECO:0000313" key="4">
    <source>
        <dbReference type="Proteomes" id="UP000320776"/>
    </source>
</evidence>
<dbReference type="Proteomes" id="UP000320776">
    <property type="component" value="Chromosome"/>
</dbReference>
<reference evidence="3 4" key="1">
    <citation type="submission" date="2019-02" db="EMBL/GenBank/DDBJ databases">
        <title>Closed genome of Sporomusa termitida DSM 4440.</title>
        <authorList>
            <person name="Poehlein A."/>
            <person name="Daniel R."/>
        </authorList>
    </citation>
    <scope>NUCLEOTIDE SEQUENCE [LARGE SCALE GENOMIC DNA]</scope>
    <source>
        <strain evidence="3 4">DSM 4440</strain>
    </source>
</reference>
<dbReference type="EMBL" id="CP036259">
    <property type="protein sequence ID" value="QDR81272.1"/>
    <property type="molecule type" value="Genomic_DNA"/>
</dbReference>
<gene>
    <name evidence="3" type="ORF">SPTER_26470</name>
</gene>
<protein>
    <recommendedName>
        <fullName evidence="2">DUF5652 domain-containing protein</fullName>
    </recommendedName>
</protein>
<dbReference type="AlphaFoldDB" id="A0A517DV74"/>
<evidence type="ECO:0000259" key="2">
    <source>
        <dbReference type="Pfam" id="PF18893"/>
    </source>
</evidence>
<dbReference type="KEGG" id="sted:SPTER_26470"/>
<feature type="domain" description="DUF5652" evidence="2">
    <location>
        <begin position="1"/>
        <end position="66"/>
    </location>
</feature>
<dbReference type="Pfam" id="PF18893">
    <property type="entry name" value="DUF5652"/>
    <property type="match status" value="1"/>
</dbReference>
<keyword evidence="4" id="KW-1185">Reference proteome</keyword>
<name>A0A517DV74_9FIRM</name>
<sequence>MENIISTIHHTPWLLTLIVIWSIAWKAVATWHAARNSQLGWFIALFIINTLGVLEIIYLAFFSKRKS</sequence>
<evidence type="ECO:0000256" key="1">
    <source>
        <dbReference type="SAM" id="Phobius"/>
    </source>
</evidence>
<proteinExistence type="predicted"/>
<keyword evidence="1" id="KW-0812">Transmembrane</keyword>
<feature type="transmembrane region" description="Helical" evidence="1">
    <location>
        <begin position="39"/>
        <end position="61"/>
    </location>
</feature>
<keyword evidence="1" id="KW-1133">Transmembrane helix</keyword>
<dbReference type="InterPro" id="IPR043712">
    <property type="entry name" value="DUF5652"/>
</dbReference>
<organism evidence="3 4">
    <name type="scientific">Sporomusa termitida</name>
    <dbReference type="NCBI Taxonomy" id="2377"/>
    <lineage>
        <taxon>Bacteria</taxon>
        <taxon>Bacillati</taxon>
        <taxon>Bacillota</taxon>
        <taxon>Negativicutes</taxon>
        <taxon>Selenomonadales</taxon>
        <taxon>Sporomusaceae</taxon>
        <taxon>Sporomusa</taxon>
    </lineage>
</organism>
<dbReference type="OrthoDB" id="5119798at2"/>
<dbReference type="RefSeq" id="WP_144350785.1">
    <property type="nucleotide sequence ID" value="NZ_CP036259.1"/>
</dbReference>
<evidence type="ECO:0000313" key="3">
    <source>
        <dbReference type="EMBL" id="QDR81272.1"/>
    </source>
</evidence>
<accession>A0A517DV74</accession>